<dbReference type="PANTHER" id="PTHR46609:SF6">
    <property type="entry name" value="EXONUCLEASE, PHAGE-TYPE_RECB, C-TERMINAL DOMAIN-CONTAINING PROTEIN-RELATED"/>
    <property type="match status" value="1"/>
</dbReference>
<accession>A0A096FM98</accession>
<evidence type="ECO:0000256" key="1">
    <source>
        <dbReference type="SAM" id="Coils"/>
    </source>
</evidence>
<dbReference type="AlphaFoldDB" id="A0A096FM98"/>
<protein>
    <submittedName>
        <fullName evidence="3">Endonuclease</fullName>
    </submittedName>
</protein>
<feature type="domain" description="YqaJ viral recombinase" evidence="2">
    <location>
        <begin position="12"/>
        <end position="148"/>
    </location>
</feature>
<dbReference type="InterPro" id="IPR019080">
    <property type="entry name" value="YqaJ_viral_recombinase"/>
</dbReference>
<dbReference type="InterPro" id="IPR011335">
    <property type="entry name" value="Restrct_endonuc-II-like"/>
</dbReference>
<name>A0A096FM98_COMTE</name>
<dbReference type="Proteomes" id="UP000029553">
    <property type="component" value="Unassembled WGS sequence"/>
</dbReference>
<dbReference type="Gene3D" id="3.90.320.10">
    <property type="match status" value="1"/>
</dbReference>
<dbReference type="PANTHER" id="PTHR46609">
    <property type="entry name" value="EXONUCLEASE, PHAGE-TYPE/RECB, C-TERMINAL DOMAIN-CONTAINING PROTEIN"/>
    <property type="match status" value="1"/>
</dbReference>
<dbReference type="InterPro" id="IPR051703">
    <property type="entry name" value="NF-kappa-B_Signaling_Reg"/>
</dbReference>
<sequence length="336" mass="38430">MKFIDLIQGSEEWLAWRKGGVTATDAAVLVDQSPYKTEWRLWAEKTGYAVERDLSSNPFVRHGLAMEPAARAAAEIYFDDLLLPMCAQASHNPLLRASLDGLNKDSEPVEMKCPSEATWIEVTTLRQNSKAFKFYYPQVQHQILVTGAKRGWLVFYFDGQVEVFCIPRDQALISQIEGVAPIFWDKVVKRREPQKDPARDLYIPQGEEMASWLYQAEEFRLLQGQISELEERLEVMKERQSASRAAMQGMMGDYMHADYCGVMVTRYVQVGKIDYEKLLADKSAGVTQQEIDSYRRKSTERCRVTLTNDMAPRLIVDKGVTDPVKDLSLDVESFYI</sequence>
<dbReference type="RefSeq" id="WP_034367716.1">
    <property type="nucleotide sequence ID" value="NZ_AWOR01000037.1"/>
</dbReference>
<dbReference type="EMBL" id="AWOR01000037">
    <property type="protein sequence ID" value="KGH30893.1"/>
    <property type="molecule type" value="Genomic_DNA"/>
</dbReference>
<dbReference type="GO" id="GO:0004519">
    <property type="term" value="F:endonuclease activity"/>
    <property type="evidence" value="ECO:0007669"/>
    <property type="project" value="UniProtKB-KW"/>
</dbReference>
<reference evidence="3 4" key="1">
    <citation type="submission" date="2013-09" db="EMBL/GenBank/DDBJ databases">
        <title>High correlation between genotypes and phenotypes of environmental bacteria Comamonas testosteroni strains.</title>
        <authorList>
            <person name="Liu L."/>
            <person name="Zhu W."/>
            <person name="Xia X."/>
            <person name="Xu B."/>
            <person name="Luo M."/>
            <person name="Wang G."/>
        </authorList>
    </citation>
    <scope>NUCLEOTIDE SEQUENCE [LARGE SCALE GENOMIC DNA]</scope>
    <source>
        <strain evidence="3 4">JL40</strain>
    </source>
</reference>
<keyword evidence="1" id="KW-0175">Coiled coil</keyword>
<dbReference type="Pfam" id="PF09588">
    <property type="entry name" value="YqaJ"/>
    <property type="match status" value="1"/>
</dbReference>
<organism evidence="3 4">
    <name type="scientific">Comamonas testosteroni</name>
    <name type="common">Pseudomonas testosteroni</name>
    <dbReference type="NCBI Taxonomy" id="285"/>
    <lineage>
        <taxon>Bacteria</taxon>
        <taxon>Pseudomonadati</taxon>
        <taxon>Pseudomonadota</taxon>
        <taxon>Betaproteobacteria</taxon>
        <taxon>Burkholderiales</taxon>
        <taxon>Comamonadaceae</taxon>
        <taxon>Comamonas</taxon>
    </lineage>
</organism>
<dbReference type="NCBIfam" id="TIGR03033">
    <property type="entry name" value="phage_rel_nuc"/>
    <property type="match status" value="1"/>
</dbReference>
<proteinExistence type="predicted"/>
<dbReference type="SUPFAM" id="SSF52980">
    <property type="entry name" value="Restriction endonuclease-like"/>
    <property type="match status" value="1"/>
</dbReference>
<keyword evidence="3" id="KW-0255">Endonuclease</keyword>
<comment type="caution">
    <text evidence="3">The sequence shown here is derived from an EMBL/GenBank/DDBJ whole genome shotgun (WGS) entry which is preliminary data.</text>
</comment>
<evidence type="ECO:0000313" key="4">
    <source>
        <dbReference type="Proteomes" id="UP000029553"/>
    </source>
</evidence>
<feature type="coiled-coil region" evidence="1">
    <location>
        <begin position="219"/>
        <end position="246"/>
    </location>
</feature>
<gene>
    <name evidence="3" type="ORF">P353_08505</name>
</gene>
<dbReference type="InterPro" id="IPR017482">
    <property type="entry name" value="Lambda-type_endonuclease"/>
</dbReference>
<evidence type="ECO:0000259" key="2">
    <source>
        <dbReference type="Pfam" id="PF09588"/>
    </source>
</evidence>
<evidence type="ECO:0000313" key="3">
    <source>
        <dbReference type="EMBL" id="KGH30893.1"/>
    </source>
</evidence>
<keyword evidence="3" id="KW-0378">Hydrolase</keyword>
<keyword evidence="3" id="KW-0540">Nuclease</keyword>
<dbReference type="InterPro" id="IPR011604">
    <property type="entry name" value="PDDEXK-like_dom_sf"/>
</dbReference>